<name>A0A6N7SCL2_9FIRM</name>
<reference evidence="6 7" key="1">
    <citation type="journal article" date="2019" name="Nat. Med.">
        <title>A library of human gut bacterial isolates paired with longitudinal multiomics data enables mechanistic microbiome research.</title>
        <authorList>
            <person name="Poyet M."/>
            <person name="Groussin M."/>
            <person name="Gibbons S.M."/>
            <person name="Avila-Pacheco J."/>
            <person name="Jiang X."/>
            <person name="Kearney S.M."/>
            <person name="Perrotta A.R."/>
            <person name="Berdy B."/>
            <person name="Zhao S."/>
            <person name="Lieberman T.D."/>
            <person name="Swanson P.K."/>
            <person name="Smith M."/>
            <person name="Roesemann S."/>
            <person name="Alexander J.E."/>
            <person name="Rich S.A."/>
            <person name="Livny J."/>
            <person name="Vlamakis H."/>
            <person name="Clish C."/>
            <person name="Bullock K."/>
            <person name="Deik A."/>
            <person name="Scott J."/>
            <person name="Pierce K.A."/>
            <person name="Xavier R.J."/>
            <person name="Alm E.J."/>
        </authorList>
    </citation>
    <scope>NUCLEOTIDE SEQUENCE [LARGE SCALE GENOMIC DNA]</scope>
    <source>
        <strain evidence="4 6">BIOML-A4</strain>
        <strain evidence="5 7">BIOML-A5</strain>
    </source>
</reference>
<keyword evidence="7" id="KW-1185">Reference proteome</keyword>
<proteinExistence type="predicted"/>
<evidence type="ECO:0000313" key="4">
    <source>
        <dbReference type="EMBL" id="MSA91328.1"/>
    </source>
</evidence>
<dbReference type="Gene3D" id="3.40.109.10">
    <property type="entry name" value="NADH Oxidase"/>
    <property type="match status" value="1"/>
</dbReference>
<gene>
    <name evidence="5" type="ORF">GKD88_18480</name>
    <name evidence="4" type="ORF">GKE08_18570</name>
</gene>
<dbReference type="Proteomes" id="UP000433575">
    <property type="component" value="Unassembled WGS sequence"/>
</dbReference>
<evidence type="ECO:0000313" key="6">
    <source>
        <dbReference type="Proteomes" id="UP000433575"/>
    </source>
</evidence>
<dbReference type="AlphaFoldDB" id="A0A6N7SCL2"/>
<dbReference type="EMBL" id="WKPI01000056">
    <property type="protein sequence ID" value="MSC35105.1"/>
    <property type="molecule type" value="Genomic_DNA"/>
</dbReference>
<dbReference type="SUPFAM" id="SSF55469">
    <property type="entry name" value="FMN-dependent nitroreductase-like"/>
    <property type="match status" value="1"/>
</dbReference>
<dbReference type="PANTHER" id="PTHR43425">
    <property type="entry name" value="OXYGEN-INSENSITIVE NADPH NITROREDUCTASE"/>
    <property type="match status" value="1"/>
</dbReference>
<dbReference type="PANTHER" id="PTHR43425:SF2">
    <property type="entry name" value="OXYGEN-INSENSITIVE NADPH NITROREDUCTASE"/>
    <property type="match status" value="1"/>
</dbReference>
<dbReference type="InterPro" id="IPR000415">
    <property type="entry name" value="Nitroreductase-like"/>
</dbReference>
<keyword evidence="2" id="KW-0288">FMN</keyword>
<dbReference type="InterPro" id="IPR016446">
    <property type="entry name" value="Flavin_OxRdtase_Frp"/>
</dbReference>
<accession>A0A6N7SCL2</accession>
<evidence type="ECO:0000256" key="3">
    <source>
        <dbReference type="ARBA" id="ARBA00023002"/>
    </source>
</evidence>
<comment type="caution">
    <text evidence="4">The sequence shown here is derived from an EMBL/GenBank/DDBJ whole genome shotgun (WGS) entry which is preliminary data.</text>
</comment>
<organism evidence="4 6">
    <name type="scientific">Holdemania massiliensis</name>
    <dbReference type="NCBI Taxonomy" id="1468449"/>
    <lineage>
        <taxon>Bacteria</taxon>
        <taxon>Bacillati</taxon>
        <taxon>Bacillota</taxon>
        <taxon>Erysipelotrichia</taxon>
        <taxon>Erysipelotrichales</taxon>
        <taxon>Erysipelotrichaceae</taxon>
        <taxon>Holdemania</taxon>
    </lineage>
</organism>
<protein>
    <submittedName>
        <fullName evidence="4">Uncharacterized protein</fullName>
    </submittedName>
</protein>
<keyword evidence="3" id="KW-0560">Oxidoreductase</keyword>
<keyword evidence="1" id="KW-0285">Flavoprotein</keyword>
<evidence type="ECO:0000313" key="7">
    <source>
        <dbReference type="Proteomes" id="UP000480929"/>
    </source>
</evidence>
<dbReference type="GO" id="GO:0016491">
    <property type="term" value="F:oxidoreductase activity"/>
    <property type="evidence" value="ECO:0007669"/>
    <property type="project" value="UniProtKB-KW"/>
</dbReference>
<evidence type="ECO:0000256" key="1">
    <source>
        <dbReference type="ARBA" id="ARBA00022630"/>
    </source>
</evidence>
<sequence length="268" mass="31044">MRRKANMNETLKTLQSLRSIHWQFNEKPVSREDIETIVEHSLRAANSDNLTDYSVIAVTDPEILSQLTEGESGGQALTCLVYAIDQTRIIKCAEALGYDEYQPWHRLYNFFIMIADVCAAAQTAVIAAKSLGMDSLVTNFSHRHKPQEIMKLLNMPQEYCFPVIQVVLGYTDKDPQQTRGRLAMKHVLHYDRYEPASEAEVQEMIAEMDLVYPEYIGGQYKHALDWYFNEWFIEWYDEQVYQDLCDCLIHSKLLCERPGFSAEGLIRK</sequence>
<evidence type="ECO:0000256" key="2">
    <source>
        <dbReference type="ARBA" id="ARBA00022643"/>
    </source>
</evidence>
<dbReference type="EMBL" id="WKPJ01000053">
    <property type="protein sequence ID" value="MSA91328.1"/>
    <property type="molecule type" value="Genomic_DNA"/>
</dbReference>
<dbReference type="Proteomes" id="UP000480929">
    <property type="component" value="Unassembled WGS sequence"/>
</dbReference>
<dbReference type="OrthoDB" id="9775805at2"/>
<evidence type="ECO:0000313" key="5">
    <source>
        <dbReference type="EMBL" id="MSC35105.1"/>
    </source>
</evidence>